<dbReference type="PANTHER" id="PTHR24148:SF73">
    <property type="entry name" value="HET DOMAIN PROTEIN (AFU_ORTHOLOGUE AFUA_8G01020)"/>
    <property type="match status" value="1"/>
</dbReference>
<accession>A0AAJ0DA76</accession>
<reference evidence="1" key="1">
    <citation type="submission" date="2023-04" db="EMBL/GenBank/DDBJ databases">
        <title>Black Yeasts Isolated from many extreme environments.</title>
        <authorList>
            <person name="Coleine C."/>
            <person name="Stajich J.E."/>
            <person name="Selbmann L."/>
        </authorList>
    </citation>
    <scope>NUCLEOTIDE SEQUENCE</scope>
    <source>
        <strain evidence="1">CCFEE 5312</strain>
    </source>
</reference>
<dbReference type="Proteomes" id="UP001271007">
    <property type="component" value="Unassembled WGS sequence"/>
</dbReference>
<dbReference type="InterPro" id="IPR052895">
    <property type="entry name" value="HetReg/Transcr_Mod"/>
</dbReference>
<dbReference type="AlphaFoldDB" id="A0AAJ0DA76"/>
<name>A0AAJ0DA76_9PEZI</name>
<comment type="caution">
    <text evidence="1">The sequence shown here is derived from an EMBL/GenBank/DDBJ whole genome shotgun (WGS) entry which is preliminary data.</text>
</comment>
<organism evidence="1 2">
    <name type="scientific">Extremus antarcticus</name>
    <dbReference type="NCBI Taxonomy" id="702011"/>
    <lineage>
        <taxon>Eukaryota</taxon>
        <taxon>Fungi</taxon>
        <taxon>Dikarya</taxon>
        <taxon>Ascomycota</taxon>
        <taxon>Pezizomycotina</taxon>
        <taxon>Dothideomycetes</taxon>
        <taxon>Dothideomycetidae</taxon>
        <taxon>Mycosphaerellales</taxon>
        <taxon>Extremaceae</taxon>
        <taxon>Extremus</taxon>
    </lineage>
</organism>
<dbReference type="PANTHER" id="PTHR24148">
    <property type="entry name" value="ANKYRIN REPEAT DOMAIN-CONTAINING PROTEIN 39 HOMOLOG-RELATED"/>
    <property type="match status" value="1"/>
</dbReference>
<keyword evidence="2" id="KW-1185">Reference proteome</keyword>
<evidence type="ECO:0000313" key="1">
    <source>
        <dbReference type="EMBL" id="KAK3049992.1"/>
    </source>
</evidence>
<evidence type="ECO:0000313" key="2">
    <source>
        <dbReference type="Proteomes" id="UP001271007"/>
    </source>
</evidence>
<dbReference type="EMBL" id="JAWDJX010000035">
    <property type="protein sequence ID" value="KAK3049992.1"/>
    <property type="molecule type" value="Genomic_DNA"/>
</dbReference>
<sequence length="381" mass="43060">MASAMANMPYLPRVHFGGCLPPLETIYRLLGINEFRLLQVLGYDSYGLLRCSLQSVEFREDAIYPYTAISYTWNESEKLWYGDYDTSPKPMRINGAAVLVPNKVANIIALAHQTDAEEKSRQVARMGAVYGYAAEVLSVLGSPTPQTDELLDEIARHYNKPTCRFSNALLMRCISFLTNDYWQRARVFQEIAMARAISICCGSRRIPFDVLLNSITEGNLPEKAGLAKWYDLLKAFRHLKPVVSRVWKHGLTEGSDPADYATTGINSSFLDFLRKSRRHRMCRDPRDVLYSRVALATDAADLVPYVDYQMPVEELYKRFATNCIGRTNSLEVITFANNTSANIATWVPDWSSRDVDWDSGNVYSTLADSLSLLSWKDVGLP</sequence>
<protein>
    <submittedName>
        <fullName evidence="1">Uncharacterized protein</fullName>
    </submittedName>
</protein>
<gene>
    <name evidence="1" type="ORF">LTR09_008647</name>
</gene>
<proteinExistence type="predicted"/>